<evidence type="ECO:0000256" key="7">
    <source>
        <dbReference type="ARBA" id="ARBA00023065"/>
    </source>
</evidence>
<accession>A0ABV7D5Y0</accession>
<evidence type="ECO:0000259" key="13">
    <source>
        <dbReference type="SMART" id="SM00965"/>
    </source>
</evidence>
<dbReference type="Pfam" id="PF07715">
    <property type="entry name" value="Plug"/>
    <property type="match status" value="1"/>
</dbReference>
<keyword evidence="15" id="KW-1185">Reference proteome</keyword>
<keyword evidence="9 11" id="KW-0472">Membrane</keyword>
<dbReference type="InterPro" id="IPR011662">
    <property type="entry name" value="Secretin/TonB_short_N"/>
</dbReference>
<dbReference type="EMBL" id="JBHRSL010000010">
    <property type="protein sequence ID" value="MFC3052336.1"/>
    <property type="molecule type" value="Genomic_DNA"/>
</dbReference>
<keyword evidence="14" id="KW-0675">Receptor</keyword>
<evidence type="ECO:0000256" key="9">
    <source>
        <dbReference type="ARBA" id="ARBA00023136"/>
    </source>
</evidence>
<keyword evidence="4" id="KW-0410">Iron transport</keyword>
<dbReference type="InterPro" id="IPR036942">
    <property type="entry name" value="Beta-barrel_TonB_sf"/>
</dbReference>
<evidence type="ECO:0000256" key="2">
    <source>
        <dbReference type="ARBA" id="ARBA00022448"/>
    </source>
</evidence>
<dbReference type="SMART" id="SM00965">
    <property type="entry name" value="STN"/>
    <property type="match status" value="1"/>
</dbReference>
<comment type="caution">
    <text evidence="14">The sequence shown here is derived from an EMBL/GenBank/DDBJ whole genome shotgun (WGS) entry which is preliminary data.</text>
</comment>
<keyword evidence="6" id="KW-0408">Iron</keyword>
<dbReference type="PANTHER" id="PTHR32552:SF81">
    <property type="entry name" value="TONB-DEPENDENT OUTER MEMBRANE RECEPTOR"/>
    <property type="match status" value="1"/>
</dbReference>
<keyword evidence="8 12" id="KW-0798">TonB box</keyword>
<keyword evidence="10 11" id="KW-0998">Cell outer membrane</keyword>
<dbReference type="PANTHER" id="PTHR32552">
    <property type="entry name" value="FERRICHROME IRON RECEPTOR-RELATED"/>
    <property type="match status" value="1"/>
</dbReference>
<evidence type="ECO:0000256" key="5">
    <source>
        <dbReference type="ARBA" id="ARBA00022692"/>
    </source>
</evidence>
<keyword evidence="3 11" id="KW-1134">Transmembrane beta strand</keyword>
<reference evidence="15" key="1">
    <citation type="journal article" date="2019" name="Int. J. Syst. Evol. Microbiol.">
        <title>The Global Catalogue of Microorganisms (GCM) 10K type strain sequencing project: providing services to taxonomists for standard genome sequencing and annotation.</title>
        <authorList>
            <consortium name="The Broad Institute Genomics Platform"/>
            <consortium name="The Broad Institute Genome Sequencing Center for Infectious Disease"/>
            <person name="Wu L."/>
            <person name="Ma J."/>
        </authorList>
    </citation>
    <scope>NUCLEOTIDE SEQUENCE [LARGE SCALE GENOMIC DNA]</scope>
    <source>
        <strain evidence="15">KCTC 62164</strain>
    </source>
</reference>
<dbReference type="InterPro" id="IPR012910">
    <property type="entry name" value="Plug_dom"/>
</dbReference>
<dbReference type="PROSITE" id="PS52016">
    <property type="entry name" value="TONB_DEPENDENT_REC_3"/>
    <property type="match status" value="1"/>
</dbReference>
<dbReference type="Gene3D" id="3.55.50.30">
    <property type="match status" value="1"/>
</dbReference>
<keyword evidence="5 11" id="KW-0812">Transmembrane</keyword>
<evidence type="ECO:0000256" key="6">
    <source>
        <dbReference type="ARBA" id="ARBA00023004"/>
    </source>
</evidence>
<dbReference type="RefSeq" id="WP_194213997.1">
    <property type="nucleotide sequence ID" value="NZ_CP061205.1"/>
</dbReference>
<comment type="subcellular location">
    <subcellularLocation>
        <location evidence="1 11">Cell outer membrane</location>
        <topology evidence="1 11">Multi-pass membrane protein</topology>
    </subcellularLocation>
</comment>
<name>A0ABV7D5Y0_9PROT</name>
<feature type="domain" description="Secretin/TonB short N-terminal" evidence="13">
    <location>
        <begin position="68"/>
        <end position="119"/>
    </location>
</feature>
<evidence type="ECO:0000256" key="3">
    <source>
        <dbReference type="ARBA" id="ARBA00022452"/>
    </source>
</evidence>
<dbReference type="InterPro" id="IPR000531">
    <property type="entry name" value="Beta-barrel_TonB"/>
</dbReference>
<evidence type="ECO:0000256" key="1">
    <source>
        <dbReference type="ARBA" id="ARBA00004571"/>
    </source>
</evidence>
<dbReference type="Gene3D" id="2.40.170.20">
    <property type="entry name" value="TonB-dependent receptor, beta-barrel domain"/>
    <property type="match status" value="1"/>
</dbReference>
<dbReference type="Pfam" id="PF00593">
    <property type="entry name" value="TonB_dep_Rec_b-barrel"/>
    <property type="match status" value="1"/>
</dbReference>
<evidence type="ECO:0000313" key="15">
    <source>
        <dbReference type="Proteomes" id="UP001595444"/>
    </source>
</evidence>
<dbReference type="SUPFAM" id="SSF56935">
    <property type="entry name" value="Porins"/>
    <property type="match status" value="1"/>
</dbReference>
<keyword evidence="2 11" id="KW-0813">Transport</keyword>
<comment type="similarity">
    <text evidence="11 12">Belongs to the TonB-dependent receptor family.</text>
</comment>
<proteinExistence type="inferred from homology"/>
<gene>
    <name evidence="14" type="ORF">ACFOKA_10515</name>
</gene>
<evidence type="ECO:0000256" key="11">
    <source>
        <dbReference type="PROSITE-ProRule" id="PRU01360"/>
    </source>
</evidence>
<dbReference type="Proteomes" id="UP001595444">
    <property type="component" value="Unassembled WGS sequence"/>
</dbReference>
<evidence type="ECO:0000313" key="14">
    <source>
        <dbReference type="EMBL" id="MFC3052336.1"/>
    </source>
</evidence>
<evidence type="ECO:0000256" key="8">
    <source>
        <dbReference type="ARBA" id="ARBA00023077"/>
    </source>
</evidence>
<organism evidence="14 15">
    <name type="scientific">Kordiimonas pumila</name>
    <dbReference type="NCBI Taxonomy" id="2161677"/>
    <lineage>
        <taxon>Bacteria</taxon>
        <taxon>Pseudomonadati</taxon>
        <taxon>Pseudomonadota</taxon>
        <taxon>Alphaproteobacteria</taxon>
        <taxon>Kordiimonadales</taxon>
        <taxon>Kordiimonadaceae</taxon>
        <taxon>Kordiimonas</taxon>
    </lineage>
</organism>
<evidence type="ECO:0000256" key="12">
    <source>
        <dbReference type="RuleBase" id="RU003357"/>
    </source>
</evidence>
<keyword evidence="7" id="KW-0406">Ion transport</keyword>
<dbReference type="CDD" id="cd01347">
    <property type="entry name" value="ligand_gated_channel"/>
    <property type="match status" value="1"/>
</dbReference>
<dbReference type="InterPro" id="IPR039426">
    <property type="entry name" value="TonB-dep_rcpt-like"/>
</dbReference>
<evidence type="ECO:0000256" key="4">
    <source>
        <dbReference type="ARBA" id="ARBA00022496"/>
    </source>
</evidence>
<evidence type="ECO:0000256" key="10">
    <source>
        <dbReference type="ARBA" id="ARBA00023237"/>
    </source>
</evidence>
<sequence length="859" mass="92112">MNRIEWQSGRGQGKGVLLVKYLVVLCTLFLSVNVDADEVKKATATYELIIPSSDMDVALMTLARITGKSIIIPAEGVSGKHTNAIRGTFSLPHALSQMLEGTGLSGGLTQSGAIFIAQGQSADAQNRERLMKSKSIRDRKKGLLASISALFFGVAGVSSVHGQEANTDNANAFSMDEIVVTGTKRDTLLQDTPAAISAFSNAFLERSVIRNTADLAAFTPGLTASTNLGGTYAIRGISSDLLSISADASVATYVDGVYLSRQTSNQIPFADIERVEVLRGPQGTVYGRNATGGVISFVTKAPSETFTGVVTAEMGNLDHIQGSAMISGPLVEDKVLFRVSASASRRDGYITNVGTGAGEGGDENYQSYRGKLLFKASDNLELTLAGDYYHQRQGFPLDQVLSLGDGGTGAILPTGKFQAAVNSDLVDTFDNRDLFGVSATVNWLVNGIVDVTSITAYRDTKTSIFTDDDATTLFQSHVALAETARTFSQEIYARNAGDSKVNYLFGGNFLSEKTGQDLTDSSPGVDVFLPASGSSRAWAVYGELSYALTDRLNINSGIRYSNEHRELSNDILLDAGAGVISLFSSPLRENSWNSVTPSFSIDYKVSEDTLLYALVAKGFKSGGFASLSTDLVGFNPETVWNYEAGLKTSLLDGRANFNVTAFYADYTDLQRRVGLSISSLRLVNAAAAKISGLELEATLKPLDAWTLFGTYAYLNAQYSDYLTVLPESITLENPDGVQTNLDGQPLERSPKHKISLISNYVVPVGETGSLELVGSVTYQSLMTFRSGRGPLYEQKGFGLVNASITYFPSDAHWSLQFYGSNLANTEHFLNKEGDPTAPARASGYSALPRTYGARLTVDF</sequence>
<protein>
    <submittedName>
        <fullName evidence="14">TonB-dependent receptor domain-containing protein</fullName>
    </submittedName>
</protein>